<keyword evidence="6" id="KW-0548">Nucleotidyltransferase</keyword>
<evidence type="ECO:0000256" key="6">
    <source>
        <dbReference type="ARBA" id="ARBA00022695"/>
    </source>
</evidence>
<dbReference type="SUPFAM" id="SSF81891">
    <property type="entry name" value="Poly A polymerase C-terminal region-like"/>
    <property type="match status" value="1"/>
</dbReference>
<dbReference type="AlphaFoldDB" id="A0A177EAX8"/>
<evidence type="ECO:0000256" key="11">
    <source>
        <dbReference type="RuleBase" id="RU003953"/>
    </source>
</evidence>
<keyword evidence="10 11" id="KW-0694">RNA-binding</keyword>
<dbReference type="SUPFAM" id="SSF81301">
    <property type="entry name" value="Nucleotidyltransferase"/>
    <property type="match status" value="1"/>
</dbReference>
<evidence type="ECO:0000256" key="2">
    <source>
        <dbReference type="ARBA" id="ARBA00007265"/>
    </source>
</evidence>
<evidence type="ECO:0000256" key="1">
    <source>
        <dbReference type="ARBA" id="ARBA00001946"/>
    </source>
</evidence>
<sequence>MKNIIPAASLGLPISIEKKASMDEALELFSLSGEEILIVMADGEYIGALSRRSLFNAKRYGLKVNLSEIAEEIPSGETFPGLEVLRNPLGAFLVLKETPKSLITLKEGPLLQEGLFKKETVKLKGELKTFAQILCEISSELGVSAYFVGGVVRDLILNRPCFDIDVVITRKVQKFAEKFARALQGEIIKKSLFGTFKIKAGAYIFDIAQMRWEYYEAPARLPRIAPGPLRLDLFRRDFTVNALALCPVTGQIVDFYGGVADIFSQKLRVLHVLSFIDDPTRIFRAARYATRFNLELTKTTLRAIDLALKFETLNLLTPARLRNEFLRIFEEKEPLKAILFLKKHRILKKLFSLDPDETLFKKAFHLAEVAGLGERAEIELVALLLAGSPEEFAKLELSTKKFESYQRQRKSLEEKASWLLDPAIPVSEKVFFLEKFPKELLCASVSFLDEDFLLRCFKHYFKVSPGLSGKDLKRLGLNSGPILGKILKKIRAAKLDGQIKDGEEITFLEKELKNGFPS</sequence>
<gene>
    <name evidence="13" type="ORF">TH606_02455</name>
</gene>
<dbReference type="GO" id="GO:0046872">
    <property type="term" value="F:metal ion binding"/>
    <property type="evidence" value="ECO:0007669"/>
    <property type="project" value="UniProtKB-KW"/>
</dbReference>
<name>A0A177EAX8_9BACT</name>
<keyword evidence="4 11" id="KW-0808">Transferase</keyword>
<dbReference type="InterPro" id="IPR043519">
    <property type="entry name" value="NT_sf"/>
</dbReference>
<evidence type="ECO:0000256" key="10">
    <source>
        <dbReference type="ARBA" id="ARBA00022884"/>
    </source>
</evidence>
<evidence type="ECO:0000256" key="4">
    <source>
        <dbReference type="ARBA" id="ARBA00022679"/>
    </source>
</evidence>
<evidence type="ECO:0000313" key="13">
    <source>
        <dbReference type="EMBL" id="OAG28342.1"/>
    </source>
</evidence>
<comment type="cofactor">
    <cofactor evidence="1">
        <name>Mg(2+)</name>
        <dbReference type="ChEBI" id="CHEBI:18420"/>
    </cofactor>
</comment>
<keyword evidence="5" id="KW-0819">tRNA processing</keyword>
<dbReference type="PANTHER" id="PTHR47788">
    <property type="entry name" value="POLYA POLYMERASE"/>
    <property type="match status" value="1"/>
</dbReference>
<dbReference type="GO" id="GO:0000166">
    <property type="term" value="F:nucleotide binding"/>
    <property type="evidence" value="ECO:0007669"/>
    <property type="project" value="UniProtKB-KW"/>
</dbReference>
<dbReference type="Gene3D" id="1.10.3090.10">
    <property type="entry name" value="cca-adding enzyme, domain 2"/>
    <property type="match status" value="1"/>
</dbReference>
<keyword evidence="14" id="KW-1185">Reference proteome</keyword>
<feature type="domain" description="Poly A polymerase head" evidence="12">
    <location>
        <begin position="145"/>
        <end position="268"/>
    </location>
</feature>
<evidence type="ECO:0000256" key="9">
    <source>
        <dbReference type="ARBA" id="ARBA00022842"/>
    </source>
</evidence>
<comment type="similarity">
    <text evidence="2 11">Belongs to the tRNA nucleotidyltransferase/poly(A) polymerase family.</text>
</comment>
<organism evidence="13 14">
    <name type="scientific">Thermodesulfatator autotrophicus</name>
    <dbReference type="NCBI Taxonomy" id="1795632"/>
    <lineage>
        <taxon>Bacteria</taxon>
        <taxon>Pseudomonadati</taxon>
        <taxon>Thermodesulfobacteriota</taxon>
        <taxon>Thermodesulfobacteria</taxon>
        <taxon>Thermodesulfobacteriales</taxon>
        <taxon>Thermodesulfatatoraceae</taxon>
        <taxon>Thermodesulfatator</taxon>
    </lineage>
</organism>
<evidence type="ECO:0000256" key="5">
    <source>
        <dbReference type="ARBA" id="ARBA00022694"/>
    </source>
</evidence>
<dbReference type="InterPro" id="IPR002646">
    <property type="entry name" value="PolA_pol_head_dom"/>
</dbReference>
<dbReference type="EMBL" id="LSFI01000007">
    <property type="protein sequence ID" value="OAG28342.1"/>
    <property type="molecule type" value="Genomic_DNA"/>
</dbReference>
<evidence type="ECO:0000256" key="8">
    <source>
        <dbReference type="ARBA" id="ARBA00022741"/>
    </source>
</evidence>
<dbReference type="Pfam" id="PF01743">
    <property type="entry name" value="PolyA_pol"/>
    <property type="match status" value="1"/>
</dbReference>
<dbReference type="InterPro" id="IPR052390">
    <property type="entry name" value="tRNA_nt/polyA_polymerase"/>
</dbReference>
<dbReference type="STRING" id="1795632.TH606_02455"/>
<dbReference type="Proteomes" id="UP000076964">
    <property type="component" value="Unassembled WGS sequence"/>
</dbReference>
<accession>A0A177EAX8</accession>
<keyword evidence="3" id="KW-0820">tRNA-binding</keyword>
<dbReference type="Gene3D" id="3.30.460.10">
    <property type="entry name" value="Beta Polymerase, domain 2"/>
    <property type="match status" value="1"/>
</dbReference>
<keyword evidence="7" id="KW-0479">Metal-binding</keyword>
<proteinExistence type="inferred from homology"/>
<evidence type="ECO:0000256" key="7">
    <source>
        <dbReference type="ARBA" id="ARBA00022723"/>
    </source>
</evidence>
<dbReference type="PANTHER" id="PTHR47788:SF1">
    <property type="entry name" value="A-ADDING TRNA NUCLEOTIDYLTRANSFERASE"/>
    <property type="match status" value="1"/>
</dbReference>
<dbReference type="GO" id="GO:0016779">
    <property type="term" value="F:nucleotidyltransferase activity"/>
    <property type="evidence" value="ECO:0007669"/>
    <property type="project" value="UniProtKB-KW"/>
</dbReference>
<evidence type="ECO:0000313" key="14">
    <source>
        <dbReference type="Proteomes" id="UP000076964"/>
    </source>
</evidence>
<evidence type="ECO:0000256" key="3">
    <source>
        <dbReference type="ARBA" id="ARBA00022555"/>
    </source>
</evidence>
<protein>
    <recommendedName>
        <fullName evidence="12">Poly A polymerase head domain-containing protein</fullName>
    </recommendedName>
</protein>
<dbReference type="GO" id="GO:0008033">
    <property type="term" value="P:tRNA processing"/>
    <property type="evidence" value="ECO:0007669"/>
    <property type="project" value="UniProtKB-KW"/>
</dbReference>
<comment type="caution">
    <text evidence="13">The sequence shown here is derived from an EMBL/GenBank/DDBJ whole genome shotgun (WGS) entry which is preliminary data.</text>
</comment>
<evidence type="ECO:0000259" key="12">
    <source>
        <dbReference type="Pfam" id="PF01743"/>
    </source>
</evidence>
<dbReference type="CDD" id="cd05398">
    <property type="entry name" value="NT_ClassII-CCAase"/>
    <property type="match status" value="1"/>
</dbReference>
<keyword evidence="9" id="KW-0460">Magnesium</keyword>
<reference evidence="13 14" key="1">
    <citation type="submission" date="2016-02" db="EMBL/GenBank/DDBJ databases">
        <title>Draft genome sequence of Thermodesulfatator sp. S606.</title>
        <authorList>
            <person name="Lai Q."/>
            <person name="Cao J."/>
            <person name="Dupont S."/>
            <person name="Shao Z."/>
            <person name="Jebbar M."/>
            <person name="Alain K."/>
        </authorList>
    </citation>
    <scope>NUCLEOTIDE SEQUENCE [LARGE SCALE GENOMIC DNA]</scope>
    <source>
        <strain evidence="13 14">S606</strain>
    </source>
</reference>
<keyword evidence="8" id="KW-0547">Nucleotide-binding</keyword>
<dbReference type="GO" id="GO:0000049">
    <property type="term" value="F:tRNA binding"/>
    <property type="evidence" value="ECO:0007669"/>
    <property type="project" value="UniProtKB-KW"/>
</dbReference>